<comment type="similarity">
    <text evidence="1">Belongs to the methyltransferase superfamily. RsmH family.</text>
</comment>
<keyword evidence="4" id="KW-0949">S-adenosyl-L-methionine</keyword>
<evidence type="ECO:0000313" key="5">
    <source>
        <dbReference type="EMBL" id="KAL0482721.1"/>
    </source>
</evidence>
<organism evidence="5 6">
    <name type="scientific">Acrasis kona</name>
    <dbReference type="NCBI Taxonomy" id="1008807"/>
    <lineage>
        <taxon>Eukaryota</taxon>
        <taxon>Discoba</taxon>
        <taxon>Heterolobosea</taxon>
        <taxon>Tetramitia</taxon>
        <taxon>Eutetramitia</taxon>
        <taxon>Acrasidae</taxon>
        <taxon>Acrasis</taxon>
    </lineage>
</organism>
<sequence length="328" mass="37258">MIRIACRKYSTGFSHVPVLLNESTNALVQKDTNKQKFFIDCTFGMGGYSEKILSRSTEHNVIAIDLDVKATQPHVDRLKLKYGQRFNFFHSNYSEIRSIVETFKNQNYSKFESLNFIDGVVMDLGVSSMQLDDASRGFSFRTDRDGPLDMRMDQTSSSSIAADIVNSLSVDQLTKIIDEFGEEKHGKRIAVAICRYREQHGPFTSTSTLTQVIKDAIPLKFHKTSTSNVATRTFQALRIFVNDELNHLSKTLKQCSQIIKTGGRLCCVSFHSLEDNIVMSSLKLKNNNNKPLWKVATKEILPSKDEVESNPRSRTAKLRVFERTNHEV</sequence>
<gene>
    <name evidence="5" type="ORF">AKO1_014255</name>
</gene>
<evidence type="ECO:0000256" key="4">
    <source>
        <dbReference type="ARBA" id="ARBA00022691"/>
    </source>
</evidence>
<dbReference type="SUPFAM" id="SSF53335">
    <property type="entry name" value="S-adenosyl-L-methionine-dependent methyltransferases"/>
    <property type="match status" value="1"/>
</dbReference>
<dbReference type="EMBL" id="JAOPGA020000886">
    <property type="protein sequence ID" value="KAL0482721.1"/>
    <property type="molecule type" value="Genomic_DNA"/>
</dbReference>
<dbReference type="InterPro" id="IPR023397">
    <property type="entry name" value="SAM-dep_MeTrfase_MraW_recog"/>
</dbReference>
<dbReference type="Pfam" id="PF01795">
    <property type="entry name" value="Methyltransf_5"/>
    <property type="match status" value="1"/>
</dbReference>
<protein>
    <submittedName>
        <fullName evidence="5">Ribosomal RNA small subunit methyltransferase H</fullName>
    </submittedName>
</protein>
<dbReference type="PIRSF" id="PIRSF004486">
    <property type="entry name" value="MraW"/>
    <property type="match status" value="1"/>
</dbReference>
<dbReference type="Gene3D" id="3.40.50.150">
    <property type="entry name" value="Vaccinia Virus protein VP39"/>
    <property type="match status" value="1"/>
</dbReference>
<evidence type="ECO:0000256" key="1">
    <source>
        <dbReference type="ARBA" id="ARBA00010396"/>
    </source>
</evidence>
<dbReference type="InterPro" id="IPR002903">
    <property type="entry name" value="RsmH"/>
</dbReference>
<accession>A0AAW2Z1S1</accession>
<dbReference type="SUPFAM" id="SSF81799">
    <property type="entry name" value="Putative methyltransferase TM0872, insert domain"/>
    <property type="match status" value="1"/>
</dbReference>
<dbReference type="InterPro" id="IPR029063">
    <property type="entry name" value="SAM-dependent_MTases_sf"/>
</dbReference>
<dbReference type="GO" id="GO:0071424">
    <property type="term" value="F:rRNA (cytosine-N4-)-methyltransferase activity"/>
    <property type="evidence" value="ECO:0007669"/>
    <property type="project" value="TreeGrafter"/>
</dbReference>
<proteinExistence type="inferred from homology"/>
<dbReference type="Proteomes" id="UP001431209">
    <property type="component" value="Unassembled WGS sequence"/>
</dbReference>
<keyword evidence="6" id="KW-1185">Reference proteome</keyword>
<comment type="caution">
    <text evidence="5">The sequence shown here is derived from an EMBL/GenBank/DDBJ whole genome shotgun (WGS) entry which is preliminary data.</text>
</comment>
<evidence type="ECO:0000256" key="3">
    <source>
        <dbReference type="ARBA" id="ARBA00022679"/>
    </source>
</evidence>
<dbReference type="HAMAP" id="MF_01007">
    <property type="entry name" value="16SrRNA_methyltr_H"/>
    <property type="match status" value="1"/>
</dbReference>
<dbReference type="AlphaFoldDB" id="A0AAW2Z1S1"/>
<keyword evidence="3" id="KW-0808">Transferase</keyword>
<dbReference type="PANTHER" id="PTHR11265">
    <property type="entry name" value="S-ADENOSYL-METHYLTRANSFERASE MRAW"/>
    <property type="match status" value="1"/>
</dbReference>
<dbReference type="Gene3D" id="1.10.150.170">
    <property type="entry name" value="Putative methyltransferase TM0872, insert domain"/>
    <property type="match status" value="1"/>
</dbReference>
<evidence type="ECO:0000256" key="2">
    <source>
        <dbReference type="ARBA" id="ARBA00022603"/>
    </source>
</evidence>
<dbReference type="PANTHER" id="PTHR11265:SF0">
    <property type="entry name" value="12S RRNA N4-METHYLCYTIDINE METHYLTRANSFERASE"/>
    <property type="match status" value="1"/>
</dbReference>
<name>A0AAW2Z1S1_9EUKA</name>
<keyword evidence="2 5" id="KW-0489">Methyltransferase</keyword>
<evidence type="ECO:0000313" key="6">
    <source>
        <dbReference type="Proteomes" id="UP001431209"/>
    </source>
</evidence>
<dbReference type="GO" id="GO:0070475">
    <property type="term" value="P:rRNA base methylation"/>
    <property type="evidence" value="ECO:0007669"/>
    <property type="project" value="TreeGrafter"/>
</dbReference>
<reference evidence="5 6" key="1">
    <citation type="submission" date="2024-03" db="EMBL/GenBank/DDBJ databases">
        <title>The Acrasis kona genome and developmental transcriptomes reveal deep origins of eukaryotic multicellular pathways.</title>
        <authorList>
            <person name="Sheikh S."/>
            <person name="Fu C.-J."/>
            <person name="Brown M.W."/>
            <person name="Baldauf S.L."/>
        </authorList>
    </citation>
    <scope>NUCLEOTIDE SEQUENCE [LARGE SCALE GENOMIC DNA]</scope>
    <source>
        <strain evidence="5 6">ATCC MYA-3509</strain>
    </source>
</reference>
<dbReference type="NCBIfam" id="TIGR00006">
    <property type="entry name" value="16S rRNA (cytosine(1402)-N(4))-methyltransferase RsmH"/>
    <property type="match status" value="1"/>
</dbReference>